<organism evidence="3 4">
    <name type="scientific">Cinchona calisaya</name>
    <dbReference type="NCBI Taxonomy" id="153742"/>
    <lineage>
        <taxon>Eukaryota</taxon>
        <taxon>Viridiplantae</taxon>
        <taxon>Streptophyta</taxon>
        <taxon>Embryophyta</taxon>
        <taxon>Tracheophyta</taxon>
        <taxon>Spermatophyta</taxon>
        <taxon>Magnoliopsida</taxon>
        <taxon>eudicotyledons</taxon>
        <taxon>Gunneridae</taxon>
        <taxon>Pentapetalae</taxon>
        <taxon>asterids</taxon>
        <taxon>lamiids</taxon>
        <taxon>Gentianales</taxon>
        <taxon>Rubiaceae</taxon>
        <taxon>Cinchonoideae</taxon>
        <taxon>Cinchoneae</taxon>
        <taxon>Cinchona</taxon>
    </lineage>
</organism>
<feature type="region of interest" description="Disordered" evidence="1">
    <location>
        <begin position="1"/>
        <end position="51"/>
    </location>
</feature>
<feature type="compositionally biased region" description="Basic and acidic residues" evidence="1">
    <location>
        <begin position="33"/>
        <end position="51"/>
    </location>
</feature>
<evidence type="ECO:0000313" key="3">
    <source>
        <dbReference type="EMBL" id="KAL3520619.1"/>
    </source>
</evidence>
<dbReference type="Pfam" id="PF03732">
    <property type="entry name" value="Retrotrans_gag"/>
    <property type="match status" value="1"/>
</dbReference>
<evidence type="ECO:0000256" key="1">
    <source>
        <dbReference type="SAM" id="MobiDB-lite"/>
    </source>
</evidence>
<reference evidence="3 4" key="1">
    <citation type="submission" date="2024-11" db="EMBL/GenBank/DDBJ databases">
        <title>A near-complete genome assembly of Cinchona calisaya.</title>
        <authorList>
            <person name="Lian D.C."/>
            <person name="Zhao X.W."/>
            <person name="Wei L."/>
        </authorList>
    </citation>
    <scope>NUCLEOTIDE SEQUENCE [LARGE SCALE GENOMIC DNA]</scope>
    <source>
        <tissue evidence="3">Nenye</tissue>
    </source>
</reference>
<feature type="domain" description="Retrotransposon gag" evidence="2">
    <location>
        <begin position="115"/>
        <end position="161"/>
    </location>
</feature>
<name>A0ABD2ZME2_9GENT</name>
<dbReference type="AlphaFoldDB" id="A0ABD2ZME2"/>
<sequence length="164" mass="19194">MEKTLHRLKKEKRETEKGLRGIMTSNSSGDGEVMERTQKRKNVDTTTRTGDDEIHDVEMEVPIINLVYGTRNPVSRVDQGGFNYDVALNWIAQTETKFKALKFPKDVKVQVVIPFLVSDAENWWRSIEPMIDVAENDITWKEFKEMFLDQYFPRALGKKRQNHF</sequence>
<dbReference type="InterPro" id="IPR005162">
    <property type="entry name" value="Retrotrans_gag_dom"/>
</dbReference>
<protein>
    <recommendedName>
        <fullName evidence="2">Retrotransposon gag domain-containing protein</fullName>
    </recommendedName>
</protein>
<proteinExistence type="predicted"/>
<dbReference type="EMBL" id="JBJUIK010000008">
    <property type="protein sequence ID" value="KAL3520619.1"/>
    <property type="molecule type" value="Genomic_DNA"/>
</dbReference>
<evidence type="ECO:0000259" key="2">
    <source>
        <dbReference type="Pfam" id="PF03732"/>
    </source>
</evidence>
<comment type="caution">
    <text evidence="3">The sequence shown here is derived from an EMBL/GenBank/DDBJ whole genome shotgun (WGS) entry which is preliminary data.</text>
</comment>
<dbReference type="Proteomes" id="UP001630127">
    <property type="component" value="Unassembled WGS sequence"/>
</dbReference>
<accession>A0ABD2ZME2</accession>
<keyword evidence="4" id="KW-1185">Reference proteome</keyword>
<evidence type="ECO:0000313" key="4">
    <source>
        <dbReference type="Proteomes" id="UP001630127"/>
    </source>
</evidence>
<gene>
    <name evidence="3" type="ORF">ACH5RR_018768</name>
</gene>
<feature type="compositionally biased region" description="Basic and acidic residues" evidence="1">
    <location>
        <begin position="1"/>
        <end position="19"/>
    </location>
</feature>